<evidence type="ECO:0000256" key="2">
    <source>
        <dbReference type="ARBA" id="ARBA00022452"/>
    </source>
</evidence>
<protein>
    <recommendedName>
        <fullName evidence="8 9">Outer membrane protein assembly factor BamA</fullName>
    </recommendedName>
</protein>
<feature type="domain" description="POTRA" evidence="10">
    <location>
        <begin position="269"/>
        <end position="347"/>
    </location>
</feature>
<evidence type="ECO:0000256" key="7">
    <source>
        <dbReference type="ARBA" id="ARBA00023237"/>
    </source>
</evidence>
<feature type="domain" description="POTRA" evidence="10">
    <location>
        <begin position="95"/>
        <end position="175"/>
    </location>
</feature>
<dbReference type="PIRSF" id="PIRSF006076">
    <property type="entry name" value="OM_assembly_OMP85"/>
    <property type="match status" value="1"/>
</dbReference>
<evidence type="ECO:0000313" key="12">
    <source>
        <dbReference type="EMBL" id="AKQ33458.1"/>
    </source>
</evidence>
<comment type="function">
    <text evidence="8">Part of the outer membrane protein assembly complex, which is involved in assembly and insertion of beta-barrel proteins into the outer membrane.</text>
</comment>
<proteinExistence type="inferred from homology"/>
<dbReference type="InterPro" id="IPR010827">
    <property type="entry name" value="BamA/TamA_POTRA"/>
</dbReference>
<keyword evidence="13" id="KW-1185">Reference proteome</keyword>
<dbReference type="InterPro" id="IPR039910">
    <property type="entry name" value="D15-like"/>
</dbReference>
<accession>A0ABM5UTW8</accession>
<evidence type="ECO:0000256" key="9">
    <source>
        <dbReference type="NCBIfam" id="TIGR03303"/>
    </source>
</evidence>
<dbReference type="Gene3D" id="2.40.160.50">
    <property type="entry name" value="membrane protein fhac: a member of the omp85/tpsb transporter family"/>
    <property type="match status" value="1"/>
</dbReference>
<evidence type="ECO:0000256" key="3">
    <source>
        <dbReference type="ARBA" id="ARBA00022692"/>
    </source>
</evidence>
<dbReference type="RefSeq" id="WP_048875025.1">
    <property type="nucleotide sequence ID" value="NZ_CP011126.1"/>
</dbReference>
<dbReference type="EMBL" id="CP011126">
    <property type="protein sequence ID" value="AKQ33458.1"/>
    <property type="molecule type" value="Genomic_DNA"/>
</dbReference>
<dbReference type="InterPro" id="IPR023707">
    <property type="entry name" value="OM_assembly_BamA"/>
</dbReference>
<dbReference type="NCBIfam" id="TIGR03303">
    <property type="entry name" value="OM_YaeT"/>
    <property type="match status" value="1"/>
</dbReference>
<evidence type="ECO:0000256" key="4">
    <source>
        <dbReference type="ARBA" id="ARBA00022729"/>
    </source>
</evidence>
<evidence type="ECO:0000259" key="10">
    <source>
        <dbReference type="PROSITE" id="PS51779"/>
    </source>
</evidence>
<sequence>MRVHKRFLFTIPLIVFCLSFSLSAYAFVIRSIQIQGLQGISESTVRSYLPIHEGQEYFSRRGQAIIKALYKTGFFDNVQLNRRGEALIITVKERPTISLIRLSGNKPITSKKLRYILNKLGIVEGQTFDPTKLKKIEQGLEQKYGVMGYHAAHISTNVIRESCNRVALYININEGRIAKVLSIQFVGNCAFSARTLRSQFKLTTPGLFTCISHADRYSQIKLEEDLERLITFYLNHGYLRFRVVSHDVRCSQDKQSVYITVYVNEGPVYRINGYEISGETYGFKERLYRLITLKPGDIFSRQAIIDTNTKIGNFLADRGYAFARVTIIPTIDDQQHLVHINFTIVPGERVYVRRINFLGNQRTDQEVLRGEMPQYEGSIYSLSKIEESKRRLELLNYLSDVTYTPQPVPNSRDQVDLYYYVKEVAAGRASIQGGYSDVYGFLYGASISEPNFMGTGKYVSIGFQNSQYQQNYFISYNNPYYTTWGLRLGFSIYYSRIKPNAKFNLASYLEDGYGADVTYGYPVSERNSITFGYGLEHITISHVDIANAAPSVLAFCGTTNGVQNTSANYNQVKLTAGWVYNGLDRAIFPTKGLYTGLGLEVGVPLFKSSLDYYLATYAAKYYQPLGHGFILNLLETLGYGDKFGHDRLPFFKNFFAGGIGSVPAFAPNSLGPKNRYPLGSDFGAIGGNLETIFGVHLILPQFSQKVRTAIVFDAGNVFQVPRFPGDIAIPARGGVSDPEANIRPQIIQDDKFSLKNLRPSLGVSVEWYTPFAPIDFTLAFPLNRRAGDNFQAFQFSFGMSL</sequence>
<dbReference type="HAMAP" id="MF_01430">
    <property type="entry name" value="OM_assembly_BamA"/>
    <property type="match status" value="1"/>
</dbReference>
<keyword evidence="2 8" id="KW-1134">Transmembrane beta strand</keyword>
<evidence type="ECO:0000256" key="5">
    <source>
        <dbReference type="ARBA" id="ARBA00022737"/>
    </source>
</evidence>
<dbReference type="InterPro" id="IPR000184">
    <property type="entry name" value="Bac_surfAg_D15"/>
</dbReference>
<dbReference type="PANTHER" id="PTHR12815">
    <property type="entry name" value="SORTING AND ASSEMBLY MACHINERY SAMM50 PROTEIN FAMILY MEMBER"/>
    <property type="match status" value="1"/>
</dbReference>
<dbReference type="PROSITE" id="PS51779">
    <property type="entry name" value="POTRA"/>
    <property type="match status" value="5"/>
</dbReference>
<dbReference type="Gene3D" id="3.10.20.310">
    <property type="entry name" value="membrane protein fhac"/>
    <property type="match status" value="5"/>
</dbReference>
<dbReference type="InterPro" id="IPR034746">
    <property type="entry name" value="POTRA"/>
</dbReference>
<keyword evidence="7 8" id="KW-0998">Cell outer membrane</keyword>
<dbReference type="Pfam" id="PF01103">
    <property type="entry name" value="Omp85"/>
    <property type="match status" value="1"/>
</dbReference>
<keyword evidence="4 8" id="KW-0732">Signal</keyword>
<reference evidence="11 13" key="1">
    <citation type="journal article" date="2015" name="Genome Biol. Evol.">
        <title>Distinctive Genome Reduction Rates Revealed by Genomic Analyses of Two Coxiella-Like Endosymbionts in Ticks.</title>
        <authorList>
            <person name="Gottlieb Y."/>
            <person name="Lalzar I."/>
            <person name="Klasson L."/>
        </authorList>
    </citation>
    <scope>NUCLEOTIDE SEQUENCE [LARGE SCALE GENOMIC DNA]</scope>
    <source>
        <strain evidence="11 13">CRt</strain>
    </source>
</reference>
<dbReference type="PANTHER" id="PTHR12815:SF23">
    <property type="entry name" value="OUTER MEMBRANE PROTEIN ASSEMBLY FACTOR BAMA"/>
    <property type="match status" value="1"/>
</dbReference>
<organism evidence="11 13">
    <name type="scientific">Candidatus Coxiella mudrowiae</name>
    <dbReference type="NCBI Taxonomy" id="2054173"/>
    <lineage>
        <taxon>Bacteria</taxon>
        <taxon>Pseudomonadati</taxon>
        <taxon>Pseudomonadota</taxon>
        <taxon>Gammaproteobacteria</taxon>
        <taxon>Legionellales</taxon>
        <taxon>Coxiellaceae</taxon>
        <taxon>Coxiella</taxon>
    </lineage>
</organism>
<name>A0ABM5UTW8_9COXI</name>
<keyword evidence="5 8" id="KW-0677">Repeat</keyword>
<keyword evidence="3 8" id="KW-0812">Transmembrane</keyword>
<feature type="domain" description="POTRA" evidence="10">
    <location>
        <begin position="178"/>
        <end position="266"/>
    </location>
</feature>
<evidence type="ECO:0000313" key="13">
    <source>
        <dbReference type="Proteomes" id="UP000063965"/>
    </source>
</evidence>
<feature type="domain" description="POTRA" evidence="10">
    <location>
        <begin position="350"/>
        <end position="424"/>
    </location>
</feature>
<dbReference type="Pfam" id="PF07244">
    <property type="entry name" value="POTRA"/>
    <property type="match status" value="5"/>
</dbReference>
<comment type="similarity">
    <text evidence="8">Belongs to the BamA family.</text>
</comment>
<evidence type="ECO:0000256" key="8">
    <source>
        <dbReference type="HAMAP-Rule" id="MF_01430"/>
    </source>
</evidence>
<evidence type="ECO:0000256" key="1">
    <source>
        <dbReference type="ARBA" id="ARBA00004370"/>
    </source>
</evidence>
<feature type="domain" description="POTRA" evidence="10">
    <location>
        <begin position="27"/>
        <end position="94"/>
    </location>
</feature>
<dbReference type="Proteomes" id="UP000063965">
    <property type="component" value="Chromosome"/>
</dbReference>
<keyword evidence="6 8" id="KW-0472">Membrane</keyword>
<evidence type="ECO:0000256" key="6">
    <source>
        <dbReference type="ARBA" id="ARBA00023136"/>
    </source>
</evidence>
<comment type="subcellular location">
    <subcellularLocation>
        <location evidence="8">Cell outer membrane</location>
    </subcellularLocation>
    <subcellularLocation>
        <location evidence="1">Membrane</location>
    </subcellularLocation>
</comment>
<dbReference type="EMBL" id="CP011126">
    <property type="protein sequence ID" value="AKQ33371.1"/>
    <property type="molecule type" value="Genomic_DNA"/>
</dbReference>
<gene>
    <name evidence="11" type="primary">yaeT</name>
    <name evidence="8" type="synonym">bamA</name>
    <name evidence="11" type="ORF">CleRT_04210</name>
    <name evidence="12" type="ORF">CleRT_05650</name>
</gene>
<evidence type="ECO:0000313" key="11">
    <source>
        <dbReference type="EMBL" id="AKQ33371.1"/>
    </source>
</evidence>
<comment type="subunit">
    <text evidence="8">Part of the Bam complex.</text>
</comment>